<dbReference type="EMBL" id="SOBH01000002">
    <property type="protein sequence ID" value="TDT74828.1"/>
    <property type="molecule type" value="Genomic_DNA"/>
</dbReference>
<dbReference type="RefSeq" id="WP_162848053.1">
    <property type="nucleotide sequence ID" value="NZ_SOBH01000002.1"/>
</dbReference>
<evidence type="ECO:0000256" key="1">
    <source>
        <dbReference type="SAM" id="MobiDB-lite"/>
    </source>
</evidence>
<proteinExistence type="predicted"/>
<dbReference type="SUPFAM" id="SSF51294">
    <property type="entry name" value="Hedgehog/intein (Hint) domain"/>
    <property type="match status" value="1"/>
</dbReference>
<evidence type="ECO:0000313" key="4">
    <source>
        <dbReference type="Proteomes" id="UP000294563"/>
    </source>
</evidence>
<evidence type="ECO:0000313" key="3">
    <source>
        <dbReference type="EMBL" id="TDT74828.1"/>
    </source>
</evidence>
<name>A0A4R7LGL8_9RHOB</name>
<protein>
    <submittedName>
        <fullName evidence="3">Hint domain-containing protein</fullName>
    </submittedName>
</protein>
<dbReference type="AlphaFoldDB" id="A0A4R7LGL8"/>
<feature type="domain" description="Hedgehog/Intein (Hint)" evidence="2">
    <location>
        <begin position="146"/>
        <end position="289"/>
    </location>
</feature>
<reference evidence="3 4" key="1">
    <citation type="submission" date="2019-03" db="EMBL/GenBank/DDBJ databases">
        <title>Genomic Encyclopedia of Archaeal and Bacterial Type Strains, Phase II (KMG-II): from individual species to whole genera.</title>
        <authorList>
            <person name="Goeker M."/>
        </authorList>
    </citation>
    <scope>NUCLEOTIDE SEQUENCE [LARGE SCALE GENOMIC DNA]</scope>
    <source>
        <strain evidence="3 4">DSM 29467</strain>
    </source>
</reference>
<dbReference type="InterPro" id="IPR028992">
    <property type="entry name" value="Hedgehog/Intein_dom"/>
</dbReference>
<sequence>MANYSFHTYAPDVLVYDSATGTFTLSSSYDFKTDRNLVEYSDDDSRFDGSDEGDPVGEDGNQVGTAYDDQGNVIEAGDVYVMGYAELEAPDGTTITIDRIEVDGVHVGYVPSQPLVPGTIYEVTFYEDVDDENTLGHSYYTTNSVPCFDAITLIETPDGPMAAGDVLPGHLVMTLDRGPQPVQWRCDRRVDLRQARDADLPVFIPADALGAGRPARDLIVSGQHRILLGHVAQGAGLAPTEMLVPAKALIGQLRGVRFMRGRRIARWVHLALEHHQIVTANGAYAESLLLRQVCVNTLLPAQRHCLERLIASGKIQSPATPARPCLGASAAQRMMASMRPQSGRGAFATQVSERERYFSLH</sequence>
<keyword evidence="4" id="KW-1185">Reference proteome</keyword>
<accession>A0A4R7LGL8</accession>
<dbReference type="Proteomes" id="UP000294563">
    <property type="component" value="Unassembled WGS sequence"/>
</dbReference>
<evidence type="ECO:0000259" key="2">
    <source>
        <dbReference type="Pfam" id="PF13403"/>
    </source>
</evidence>
<gene>
    <name evidence="3" type="ORF">BDE40_1545</name>
</gene>
<dbReference type="InterPro" id="IPR036844">
    <property type="entry name" value="Hint_dom_sf"/>
</dbReference>
<comment type="caution">
    <text evidence="3">The sequence shown here is derived from an EMBL/GenBank/DDBJ whole genome shotgun (WGS) entry which is preliminary data.</text>
</comment>
<dbReference type="Pfam" id="PF13403">
    <property type="entry name" value="Hint_2"/>
    <property type="match status" value="1"/>
</dbReference>
<feature type="region of interest" description="Disordered" evidence="1">
    <location>
        <begin position="42"/>
        <end position="68"/>
    </location>
</feature>
<organism evidence="3 4">
    <name type="scientific">Litoreibacter halocynthiae</name>
    <dbReference type="NCBI Taxonomy" id="1242689"/>
    <lineage>
        <taxon>Bacteria</taxon>
        <taxon>Pseudomonadati</taxon>
        <taxon>Pseudomonadota</taxon>
        <taxon>Alphaproteobacteria</taxon>
        <taxon>Rhodobacterales</taxon>
        <taxon>Roseobacteraceae</taxon>
        <taxon>Litoreibacter</taxon>
    </lineage>
</organism>